<dbReference type="PANTHER" id="PTHR43698">
    <property type="entry name" value="RIBD C-TERMINAL DOMAIN CONTAINING PROTEIN"/>
    <property type="match status" value="1"/>
</dbReference>
<dbReference type="Gene3D" id="2.60.120.10">
    <property type="entry name" value="Jelly Rolls"/>
    <property type="match status" value="1"/>
</dbReference>
<dbReference type="InterPro" id="IPR047263">
    <property type="entry name" value="HNL-like_cupin"/>
</dbReference>
<feature type="domain" description="Cupin type-2" evidence="2">
    <location>
        <begin position="68"/>
        <end position="124"/>
    </location>
</feature>
<sequence length="158" mass="17503">MLGGHLTDMRRQVRACLTNKRTSRYSSDVEIERNSPTIDGPSEWFTGVVRMTPIAAPDPLSLLRIFDVRFDAGARTAWHKHPHGQILYVTDGFGRVGRRGGPVEEIRPGDTVRIAPDEWHWHGAGPQSSMRHLAVQEAAADGSTAEFDTHVTESGYEG</sequence>
<dbReference type="Pfam" id="PF07883">
    <property type="entry name" value="Cupin_2"/>
    <property type="match status" value="1"/>
</dbReference>
<dbReference type="Proteomes" id="UP001500618">
    <property type="component" value="Unassembled WGS sequence"/>
</dbReference>
<evidence type="ECO:0000313" key="3">
    <source>
        <dbReference type="EMBL" id="GAA1718469.1"/>
    </source>
</evidence>
<evidence type="ECO:0000313" key="4">
    <source>
        <dbReference type="Proteomes" id="UP001500618"/>
    </source>
</evidence>
<gene>
    <name evidence="3" type="ORF">GCM10009765_78620</name>
</gene>
<evidence type="ECO:0000259" key="2">
    <source>
        <dbReference type="Pfam" id="PF07883"/>
    </source>
</evidence>
<feature type="region of interest" description="Disordered" evidence="1">
    <location>
        <begin position="139"/>
        <end position="158"/>
    </location>
</feature>
<dbReference type="PANTHER" id="PTHR43698:SF1">
    <property type="entry name" value="BLL4564 PROTEIN"/>
    <property type="match status" value="1"/>
</dbReference>
<organism evidence="3 4">
    <name type="scientific">Fodinicola feengrottensis</name>
    <dbReference type="NCBI Taxonomy" id="435914"/>
    <lineage>
        <taxon>Bacteria</taxon>
        <taxon>Bacillati</taxon>
        <taxon>Actinomycetota</taxon>
        <taxon>Actinomycetes</taxon>
        <taxon>Mycobacteriales</taxon>
        <taxon>Fodinicola</taxon>
    </lineage>
</organism>
<name>A0ABN2J5J4_9ACTN</name>
<reference evidence="3 4" key="1">
    <citation type="journal article" date="2019" name="Int. J. Syst. Evol. Microbiol.">
        <title>The Global Catalogue of Microorganisms (GCM) 10K type strain sequencing project: providing services to taxonomists for standard genome sequencing and annotation.</title>
        <authorList>
            <consortium name="The Broad Institute Genomics Platform"/>
            <consortium name="The Broad Institute Genome Sequencing Center for Infectious Disease"/>
            <person name="Wu L."/>
            <person name="Ma J."/>
        </authorList>
    </citation>
    <scope>NUCLEOTIDE SEQUENCE [LARGE SCALE GENOMIC DNA]</scope>
    <source>
        <strain evidence="3 4">JCM 14718</strain>
    </source>
</reference>
<dbReference type="SUPFAM" id="SSF51182">
    <property type="entry name" value="RmlC-like cupins"/>
    <property type="match status" value="1"/>
</dbReference>
<dbReference type="InterPro" id="IPR013096">
    <property type="entry name" value="Cupin_2"/>
</dbReference>
<dbReference type="EMBL" id="BAAANY010000042">
    <property type="protein sequence ID" value="GAA1718469.1"/>
    <property type="molecule type" value="Genomic_DNA"/>
</dbReference>
<comment type="caution">
    <text evidence="3">The sequence shown here is derived from an EMBL/GenBank/DDBJ whole genome shotgun (WGS) entry which is preliminary data.</text>
</comment>
<dbReference type="CDD" id="cd02233">
    <property type="entry name" value="cupin_HNL-like"/>
    <property type="match status" value="1"/>
</dbReference>
<evidence type="ECO:0000256" key="1">
    <source>
        <dbReference type="SAM" id="MobiDB-lite"/>
    </source>
</evidence>
<dbReference type="InterPro" id="IPR014710">
    <property type="entry name" value="RmlC-like_jellyroll"/>
</dbReference>
<protein>
    <submittedName>
        <fullName evidence="3">Cupin domain-containing protein</fullName>
    </submittedName>
</protein>
<accession>A0ABN2J5J4</accession>
<proteinExistence type="predicted"/>
<keyword evidence="4" id="KW-1185">Reference proteome</keyword>
<dbReference type="InterPro" id="IPR011051">
    <property type="entry name" value="RmlC_Cupin_sf"/>
</dbReference>